<organism evidence="7 8">
    <name type="scientific">Athene cunicularia</name>
    <name type="common">Burrowing owl</name>
    <name type="synonym">Speotyto cunicularia</name>
    <dbReference type="NCBI Taxonomy" id="194338"/>
    <lineage>
        <taxon>Eukaryota</taxon>
        <taxon>Metazoa</taxon>
        <taxon>Chordata</taxon>
        <taxon>Craniata</taxon>
        <taxon>Vertebrata</taxon>
        <taxon>Euteleostomi</taxon>
        <taxon>Archelosauria</taxon>
        <taxon>Archosauria</taxon>
        <taxon>Dinosauria</taxon>
        <taxon>Saurischia</taxon>
        <taxon>Theropoda</taxon>
        <taxon>Coelurosauria</taxon>
        <taxon>Aves</taxon>
        <taxon>Neognathae</taxon>
        <taxon>Neoaves</taxon>
        <taxon>Telluraves</taxon>
        <taxon>Strigiformes</taxon>
        <taxon>Strigidae</taxon>
        <taxon>Athene</taxon>
    </lineage>
</organism>
<feature type="transmembrane region" description="Helical" evidence="5">
    <location>
        <begin position="42"/>
        <end position="69"/>
    </location>
</feature>
<dbReference type="AlphaFoldDB" id="A0A663M833"/>
<feature type="domain" description="SLC26A/SulP transporter" evidence="6">
    <location>
        <begin position="23"/>
        <end position="355"/>
    </location>
</feature>
<dbReference type="GO" id="GO:0016020">
    <property type="term" value="C:membrane"/>
    <property type="evidence" value="ECO:0007669"/>
    <property type="project" value="UniProtKB-SubCell"/>
</dbReference>
<dbReference type="GO" id="GO:0055085">
    <property type="term" value="P:transmembrane transport"/>
    <property type="evidence" value="ECO:0007669"/>
    <property type="project" value="InterPro"/>
</dbReference>
<name>A0A663M833_ATHCN</name>
<feature type="transmembrane region" description="Helical" evidence="5">
    <location>
        <begin position="123"/>
        <end position="150"/>
    </location>
</feature>
<reference evidence="7" key="2">
    <citation type="submission" date="2025-09" db="UniProtKB">
        <authorList>
            <consortium name="Ensembl"/>
        </authorList>
    </citation>
    <scope>IDENTIFICATION</scope>
</reference>
<comment type="subcellular location">
    <subcellularLocation>
        <location evidence="1">Membrane</location>
        <topology evidence="1">Multi-pass membrane protein</topology>
    </subcellularLocation>
</comment>
<evidence type="ECO:0000313" key="7">
    <source>
        <dbReference type="Ensembl" id="ENSACUP00000007583.1"/>
    </source>
</evidence>
<keyword evidence="3 5" id="KW-1133">Transmembrane helix</keyword>
<protein>
    <submittedName>
        <fullName evidence="7">Solute carrier family 26 member 6</fullName>
    </submittedName>
</protein>
<dbReference type="Proteomes" id="UP000472269">
    <property type="component" value="Unplaced"/>
</dbReference>
<evidence type="ECO:0000256" key="1">
    <source>
        <dbReference type="ARBA" id="ARBA00004141"/>
    </source>
</evidence>
<dbReference type="PANTHER" id="PTHR11814">
    <property type="entry name" value="SULFATE TRANSPORTER"/>
    <property type="match status" value="1"/>
</dbReference>
<feature type="transmembrane region" description="Helical" evidence="5">
    <location>
        <begin position="190"/>
        <end position="209"/>
    </location>
</feature>
<keyword evidence="2 5" id="KW-0812">Transmembrane</keyword>
<keyword evidence="8" id="KW-1185">Reference proteome</keyword>
<feature type="transmembrane region" description="Helical" evidence="5">
    <location>
        <begin position="221"/>
        <end position="238"/>
    </location>
</feature>
<dbReference type="InterPro" id="IPR011547">
    <property type="entry name" value="SLC26A/SulP_dom"/>
</dbReference>
<keyword evidence="4 5" id="KW-0472">Membrane</keyword>
<reference evidence="7" key="1">
    <citation type="submission" date="2025-08" db="UniProtKB">
        <authorList>
            <consortium name="Ensembl"/>
        </authorList>
    </citation>
    <scope>IDENTIFICATION</scope>
</reference>
<feature type="transmembrane region" description="Helical" evidence="5">
    <location>
        <begin position="306"/>
        <end position="325"/>
    </location>
</feature>
<evidence type="ECO:0000313" key="8">
    <source>
        <dbReference type="Proteomes" id="UP000472269"/>
    </source>
</evidence>
<proteinExistence type="predicted"/>
<evidence type="ECO:0000256" key="2">
    <source>
        <dbReference type="ARBA" id="ARBA00022692"/>
    </source>
</evidence>
<evidence type="ECO:0000259" key="6">
    <source>
        <dbReference type="Pfam" id="PF00916"/>
    </source>
</evidence>
<dbReference type="InterPro" id="IPR001902">
    <property type="entry name" value="SLC26A/SulP_fam"/>
</dbReference>
<feature type="transmembrane region" description="Helical" evidence="5">
    <location>
        <begin position="274"/>
        <end position="294"/>
    </location>
</feature>
<accession>A0A663M833</accession>
<evidence type="ECO:0000256" key="4">
    <source>
        <dbReference type="ARBA" id="ARBA00023136"/>
    </source>
</evidence>
<feature type="transmembrane region" description="Helical" evidence="5">
    <location>
        <begin position="345"/>
        <end position="374"/>
    </location>
</feature>
<dbReference type="Ensembl" id="ENSACUT00000008113.1">
    <property type="protein sequence ID" value="ENSACUP00000007583.1"/>
    <property type="gene ID" value="ENSACUG00000005171.1"/>
</dbReference>
<dbReference type="Pfam" id="PF00916">
    <property type="entry name" value="Sulfate_transp"/>
    <property type="match status" value="1"/>
</dbReference>
<evidence type="ECO:0000256" key="3">
    <source>
        <dbReference type="ARBA" id="ARBA00022989"/>
    </source>
</evidence>
<evidence type="ECO:0000256" key="5">
    <source>
        <dbReference type="SAM" id="Phobius"/>
    </source>
</evidence>
<sequence>TSLLFRFLPFLHWLPRYPVKDWLLGDIASGFSVGIMHLPQGLAYALLAGLPPVTGLYSSFYPVFLYFFFGTSRHNSVGPFAVISVMIGSLTDSLLPSENFLESVNGSNTTVNEAQRDAARVELVATITVLTGIFQVALGLLQFGFVVTYLSDPLVRGYTTAASVHVLVSQLKNVFGVSPVPSSCLPETNVGTLVTAIIAMVAIFIVKELNHKFAAKLPMPIPIELITIIISTGISYGVNLKAKFGISVVGNIPSGLKPPVVPNVSYFGQVVGNAFAIAVVGYAICISLGKIFALKHGYKVDSNQELIALGLSNFLGGFFQCFAISCSMSRSLVQESTGGNSQMVWIVTFVATLLLNLDIGLGASVAFGLLTVIFRTQL</sequence>